<dbReference type="Proteomes" id="UP000009172">
    <property type="component" value="Unassembled WGS sequence"/>
</dbReference>
<evidence type="ECO:0000313" key="2">
    <source>
        <dbReference type="Proteomes" id="UP000009172"/>
    </source>
</evidence>
<name>F2S0E5_TRIT1</name>
<evidence type="ECO:0000313" key="1">
    <source>
        <dbReference type="EMBL" id="EGD97044.1"/>
    </source>
</evidence>
<proteinExistence type="predicted"/>
<reference evidence="2" key="1">
    <citation type="journal article" date="2012" name="MBio">
        <title>Comparative genome analysis of Trichophyton rubrum and related dermatophytes reveals candidate genes involved in infection.</title>
        <authorList>
            <person name="Martinez D.A."/>
            <person name="Oliver B.G."/>
            <person name="Graeser Y."/>
            <person name="Goldberg J.M."/>
            <person name="Li W."/>
            <person name="Martinez-Rossi N.M."/>
            <person name="Monod M."/>
            <person name="Shelest E."/>
            <person name="Barton R.C."/>
            <person name="Birch E."/>
            <person name="Brakhage A.A."/>
            <person name="Chen Z."/>
            <person name="Gurr S.J."/>
            <person name="Heiman D."/>
            <person name="Heitman J."/>
            <person name="Kosti I."/>
            <person name="Rossi A."/>
            <person name="Saif S."/>
            <person name="Samalova M."/>
            <person name="Saunders C.W."/>
            <person name="Shea T."/>
            <person name="Summerbell R.C."/>
            <person name="Xu J."/>
            <person name="Young S."/>
            <person name="Zeng Q."/>
            <person name="Birren B.W."/>
            <person name="Cuomo C.A."/>
            <person name="White T.C."/>
        </authorList>
    </citation>
    <scope>NUCLEOTIDE SEQUENCE [LARGE SCALE GENOMIC DNA]</scope>
    <source>
        <strain evidence="2">CBS 112818</strain>
    </source>
</reference>
<dbReference type="EMBL" id="GG698499">
    <property type="protein sequence ID" value="EGD97044.1"/>
    <property type="molecule type" value="Genomic_DNA"/>
</dbReference>
<accession>F2S0E5</accession>
<dbReference type="HOGENOM" id="CLU_2160238_0_0_1"/>
<protein>
    <submittedName>
        <fullName evidence="1">Uncharacterized protein</fullName>
    </submittedName>
</protein>
<sequence>MWLSLGLGKWDLERIILQRKEACTIRSQGMRVWTSSRSLNAGLKVNCQVRLGDGDGGFCVCNELLHPKPREEDDPDAFIFVDVHTPVRYSSSIKMSEYEEQEQAIVMVPFS</sequence>
<keyword evidence="2" id="KW-1185">Reference proteome</keyword>
<dbReference type="AlphaFoldDB" id="F2S0E5"/>
<gene>
    <name evidence="1" type="ORF">TESG_04465</name>
</gene>
<organism evidence="1 2">
    <name type="scientific">Trichophyton tonsurans (strain CBS 112818)</name>
    <name type="common">Scalp ringworm fungus</name>
    <dbReference type="NCBI Taxonomy" id="647933"/>
    <lineage>
        <taxon>Eukaryota</taxon>
        <taxon>Fungi</taxon>
        <taxon>Dikarya</taxon>
        <taxon>Ascomycota</taxon>
        <taxon>Pezizomycotina</taxon>
        <taxon>Eurotiomycetes</taxon>
        <taxon>Eurotiomycetidae</taxon>
        <taxon>Onygenales</taxon>
        <taxon>Arthrodermataceae</taxon>
        <taxon>Trichophyton</taxon>
    </lineage>
</organism>